<reference evidence="4" key="1">
    <citation type="submission" date="2022-11" db="UniProtKB">
        <authorList>
            <consortium name="WormBaseParasite"/>
        </authorList>
    </citation>
    <scope>IDENTIFICATION</scope>
</reference>
<organism evidence="3 4">
    <name type="scientific">Meloidogyne floridensis</name>
    <dbReference type="NCBI Taxonomy" id="298350"/>
    <lineage>
        <taxon>Eukaryota</taxon>
        <taxon>Metazoa</taxon>
        <taxon>Ecdysozoa</taxon>
        <taxon>Nematoda</taxon>
        <taxon>Chromadorea</taxon>
        <taxon>Rhabditida</taxon>
        <taxon>Tylenchina</taxon>
        <taxon>Tylenchomorpha</taxon>
        <taxon>Tylenchoidea</taxon>
        <taxon>Meloidogynidae</taxon>
        <taxon>Meloidogyninae</taxon>
        <taxon>Meloidogyne</taxon>
    </lineage>
</organism>
<feature type="transmembrane region" description="Helical" evidence="2">
    <location>
        <begin position="86"/>
        <end position="104"/>
    </location>
</feature>
<evidence type="ECO:0000256" key="2">
    <source>
        <dbReference type="SAM" id="Phobius"/>
    </source>
</evidence>
<evidence type="ECO:0000256" key="1">
    <source>
        <dbReference type="SAM" id="MobiDB-lite"/>
    </source>
</evidence>
<feature type="compositionally biased region" description="Polar residues" evidence="1">
    <location>
        <begin position="223"/>
        <end position="232"/>
    </location>
</feature>
<proteinExistence type="predicted"/>
<accession>A0A915PB55</accession>
<dbReference type="Proteomes" id="UP000887560">
    <property type="component" value="Unplaced"/>
</dbReference>
<keyword evidence="2" id="KW-1133">Transmembrane helix</keyword>
<evidence type="ECO:0000313" key="3">
    <source>
        <dbReference type="Proteomes" id="UP000887560"/>
    </source>
</evidence>
<keyword evidence="2" id="KW-0812">Transmembrane</keyword>
<keyword evidence="3" id="KW-1185">Reference proteome</keyword>
<keyword evidence="2" id="KW-0472">Membrane</keyword>
<protein>
    <submittedName>
        <fullName evidence="4">Uncharacterized protein</fullName>
    </submittedName>
</protein>
<dbReference type="WBParaSite" id="scf7180000424394.g12971">
    <property type="protein sequence ID" value="scf7180000424394.g12971"/>
    <property type="gene ID" value="scf7180000424394.g12971"/>
</dbReference>
<name>A0A915PB55_9BILA</name>
<feature type="compositionally biased region" description="Basic and acidic residues" evidence="1">
    <location>
        <begin position="260"/>
        <end position="281"/>
    </location>
</feature>
<sequence>MRSNILILIFENNFIGEKVMSFVPGLNISDSKKVPDPGTIVDTVAEIAEEAERSSISSRFGFQFDDDPETFIEVVLRFLWSLVIDYGFYVVCGLSLYSLIVMLIKKRYMAGIVNRWKLYLNYRGTLKRMSFLLERNYKIELWSDQEFCKSYLQLYESFRFFRSMANRDHKGDSIIDDIKQQAEAYPLYPFFNVDYNLRDRLLYALEGVDWVGKDEDEEELTAKSLSELTAKSTGAERETSSEEVVDGLKKRQRSNAETVTARDTKSDRSVESNFEKGSKFD</sequence>
<dbReference type="AlphaFoldDB" id="A0A915PB55"/>
<feature type="region of interest" description="Disordered" evidence="1">
    <location>
        <begin position="222"/>
        <end position="281"/>
    </location>
</feature>
<evidence type="ECO:0000313" key="4">
    <source>
        <dbReference type="WBParaSite" id="scf7180000424394.g12971"/>
    </source>
</evidence>